<dbReference type="eggNOG" id="KOG3627">
    <property type="taxonomic scope" value="Eukaryota"/>
</dbReference>
<evidence type="ECO:0000313" key="7">
    <source>
        <dbReference type="Proteomes" id="UP000031443"/>
    </source>
</evidence>
<proteinExistence type="predicted"/>
<dbReference type="GO" id="GO:0006508">
    <property type="term" value="P:proteolysis"/>
    <property type="evidence" value="ECO:0007669"/>
    <property type="project" value="UniProtKB-KW"/>
</dbReference>
<dbReference type="InterPro" id="IPR001314">
    <property type="entry name" value="Peptidase_S1A"/>
</dbReference>
<sequence length="250" mass="27832">MLLLLLLPMTILLPPLARAWAGEITGGCEAQPHSRPYMAFVKIGVGGSCRGFLIREDMEVTAAHCNCNLGNTSMLLGAHNVEIDELGRQKIWVRHQIPHGEYNDETYENDIMLLQLRHKTNLTQTVGTIPLPQREVKEGAMCSVASWSWTRSKTNTQPTLTLQEVKLKVMSNNMCPSWQYLQYSPSRMLCVGDPRKVFVSQADSGGPLVCDGKAHDIVSHGKPDELAPQVFTKVSKYVSLIKKTLCKLKS</sequence>
<dbReference type="InterPro" id="IPR043504">
    <property type="entry name" value="Peptidase_S1_PA_chymotrypsin"/>
</dbReference>
<evidence type="ECO:0000256" key="2">
    <source>
        <dbReference type="ARBA" id="ARBA00023145"/>
    </source>
</evidence>
<evidence type="ECO:0000256" key="1">
    <source>
        <dbReference type="ARBA" id="ARBA00022729"/>
    </source>
</evidence>
<protein>
    <submittedName>
        <fullName evidence="6">Mast cell protease 3</fullName>
    </submittedName>
</protein>
<dbReference type="Gene3D" id="2.40.10.10">
    <property type="entry name" value="Trypsin-like serine proteases"/>
    <property type="match status" value="2"/>
</dbReference>
<keyword evidence="6" id="KW-0378">Hydrolase</keyword>
<evidence type="ECO:0000259" key="5">
    <source>
        <dbReference type="PROSITE" id="PS50240"/>
    </source>
</evidence>
<dbReference type="InterPro" id="IPR018114">
    <property type="entry name" value="TRYPSIN_HIS"/>
</dbReference>
<dbReference type="Proteomes" id="UP000031443">
    <property type="component" value="Unassembled WGS sequence"/>
</dbReference>
<reference evidence="7" key="1">
    <citation type="journal article" date="2013" name="Nat. Genet.">
        <title>The draft genomes of soft-shell turtle and green sea turtle yield insights into the development and evolution of the turtle-specific body plan.</title>
        <authorList>
            <person name="Wang Z."/>
            <person name="Pascual-Anaya J."/>
            <person name="Zadissa A."/>
            <person name="Li W."/>
            <person name="Niimura Y."/>
            <person name="Huang Z."/>
            <person name="Li C."/>
            <person name="White S."/>
            <person name="Xiong Z."/>
            <person name="Fang D."/>
            <person name="Wang B."/>
            <person name="Ming Y."/>
            <person name="Chen Y."/>
            <person name="Zheng Y."/>
            <person name="Kuraku S."/>
            <person name="Pignatelli M."/>
            <person name="Herrero J."/>
            <person name="Beal K."/>
            <person name="Nozawa M."/>
            <person name="Li Q."/>
            <person name="Wang J."/>
            <person name="Zhang H."/>
            <person name="Yu L."/>
            <person name="Shigenobu S."/>
            <person name="Wang J."/>
            <person name="Liu J."/>
            <person name="Flicek P."/>
            <person name="Searle S."/>
            <person name="Wang J."/>
            <person name="Kuratani S."/>
            <person name="Yin Y."/>
            <person name="Aken B."/>
            <person name="Zhang G."/>
            <person name="Irie N."/>
        </authorList>
    </citation>
    <scope>NUCLEOTIDE SEQUENCE [LARGE SCALE GENOMIC DNA]</scope>
</reference>
<dbReference type="CDD" id="cd00190">
    <property type="entry name" value="Tryp_SPc"/>
    <property type="match status" value="1"/>
</dbReference>
<dbReference type="InterPro" id="IPR001254">
    <property type="entry name" value="Trypsin_dom"/>
</dbReference>
<dbReference type="EMBL" id="KB515885">
    <property type="protein sequence ID" value="EMP39724.1"/>
    <property type="molecule type" value="Genomic_DNA"/>
</dbReference>
<dbReference type="STRING" id="8469.M7BR75"/>
<dbReference type="SMART" id="SM00020">
    <property type="entry name" value="Tryp_SPc"/>
    <property type="match status" value="1"/>
</dbReference>
<keyword evidence="1 4" id="KW-0732">Signal</keyword>
<evidence type="ECO:0000256" key="4">
    <source>
        <dbReference type="SAM" id="SignalP"/>
    </source>
</evidence>
<feature type="signal peptide" evidence="4">
    <location>
        <begin position="1"/>
        <end position="19"/>
    </location>
</feature>
<dbReference type="PRINTS" id="PR00722">
    <property type="entry name" value="CHYMOTRYPSIN"/>
</dbReference>
<accession>M7BR75</accession>
<dbReference type="Pfam" id="PF00089">
    <property type="entry name" value="Trypsin"/>
    <property type="match status" value="1"/>
</dbReference>
<feature type="domain" description="Peptidase S1" evidence="5">
    <location>
        <begin position="24"/>
        <end position="246"/>
    </location>
</feature>
<dbReference type="FunFam" id="2.40.10.10:FF:000005">
    <property type="entry name" value="Serine protease 37"/>
    <property type="match status" value="1"/>
</dbReference>
<dbReference type="PROSITE" id="PS00134">
    <property type="entry name" value="TRYPSIN_HIS"/>
    <property type="match status" value="1"/>
</dbReference>
<organism evidence="6 7">
    <name type="scientific">Chelonia mydas</name>
    <name type="common">Green sea-turtle</name>
    <name type="synonym">Chelonia agassizi</name>
    <dbReference type="NCBI Taxonomy" id="8469"/>
    <lineage>
        <taxon>Eukaryota</taxon>
        <taxon>Metazoa</taxon>
        <taxon>Chordata</taxon>
        <taxon>Craniata</taxon>
        <taxon>Vertebrata</taxon>
        <taxon>Euteleostomi</taxon>
        <taxon>Archelosauria</taxon>
        <taxon>Testudinata</taxon>
        <taxon>Testudines</taxon>
        <taxon>Cryptodira</taxon>
        <taxon>Durocryptodira</taxon>
        <taxon>Americhelydia</taxon>
        <taxon>Chelonioidea</taxon>
        <taxon>Cheloniidae</taxon>
        <taxon>Chelonia</taxon>
    </lineage>
</organism>
<name>M7BR75_CHEMY</name>
<evidence type="ECO:0000256" key="3">
    <source>
        <dbReference type="ARBA" id="ARBA00023157"/>
    </source>
</evidence>
<gene>
    <name evidence="6" type="ORF">UY3_03049</name>
</gene>
<dbReference type="PANTHER" id="PTHR24271">
    <property type="entry name" value="KALLIKREIN-RELATED"/>
    <property type="match status" value="1"/>
</dbReference>
<keyword evidence="2" id="KW-0865">Zymogen</keyword>
<keyword evidence="3" id="KW-1015">Disulfide bond</keyword>
<dbReference type="AlphaFoldDB" id="M7BR75"/>
<dbReference type="PROSITE" id="PS50240">
    <property type="entry name" value="TRYPSIN_DOM"/>
    <property type="match status" value="1"/>
</dbReference>
<keyword evidence="7" id="KW-1185">Reference proteome</keyword>
<keyword evidence="6" id="KW-0645">Protease</keyword>
<evidence type="ECO:0000313" key="6">
    <source>
        <dbReference type="EMBL" id="EMP39724.1"/>
    </source>
</evidence>
<dbReference type="SUPFAM" id="SSF50494">
    <property type="entry name" value="Trypsin-like serine proteases"/>
    <property type="match status" value="1"/>
</dbReference>
<dbReference type="GO" id="GO:0004252">
    <property type="term" value="F:serine-type endopeptidase activity"/>
    <property type="evidence" value="ECO:0007669"/>
    <property type="project" value="InterPro"/>
</dbReference>
<feature type="chain" id="PRO_5004080456" evidence="4">
    <location>
        <begin position="20"/>
        <end position="250"/>
    </location>
</feature>
<dbReference type="PANTHER" id="PTHR24271:SF81">
    <property type="entry name" value="GRANZYME B"/>
    <property type="match status" value="1"/>
</dbReference>
<dbReference type="InterPro" id="IPR009003">
    <property type="entry name" value="Peptidase_S1_PA"/>
</dbReference>